<evidence type="ECO:0000313" key="7">
    <source>
        <dbReference type="Proteomes" id="UP000250831"/>
    </source>
</evidence>
<dbReference type="OrthoDB" id="6283866at2"/>
<comment type="caution">
    <text evidence="6">The sequence shown here is derived from an EMBL/GenBank/DDBJ whole genome shotgun (WGS) entry which is preliminary data.</text>
</comment>
<feature type="domain" description="HTH araC/xylS-type" evidence="5">
    <location>
        <begin position="252"/>
        <end position="364"/>
    </location>
</feature>
<dbReference type="InterPro" id="IPR018062">
    <property type="entry name" value="HTH_AraC-typ_CS"/>
</dbReference>
<feature type="transmembrane region" description="Helical" evidence="4">
    <location>
        <begin position="176"/>
        <end position="196"/>
    </location>
</feature>
<dbReference type="Gene3D" id="1.10.10.60">
    <property type="entry name" value="Homeodomain-like"/>
    <property type="match status" value="2"/>
</dbReference>
<keyword evidence="2" id="KW-0238">DNA-binding</keyword>
<dbReference type="InterPro" id="IPR018060">
    <property type="entry name" value="HTH_AraC"/>
</dbReference>
<gene>
    <name evidence="6" type="ORF">DCO56_05370</name>
</gene>
<accession>A0A363P050</accession>
<evidence type="ECO:0000256" key="2">
    <source>
        <dbReference type="ARBA" id="ARBA00023125"/>
    </source>
</evidence>
<dbReference type="GO" id="GO:0043565">
    <property type="term" value="F:sequence-specific DNA binding"/>
    <property type="evidence" value="ECO:0007669"/>
    <property type="project" value="InterPro"/>
</dbReference>
<reference evidence="6 7" key="1">
    <citation type="submission" date="2018-04" db="EMBL/GenBank/DDBJ databases">
        <title>Sphingobacterium sp. M46 Genome.</title>
        <authorList>
            <person name="Cheng J."/>
            <person name="Li Y."/>
        </authorList>
    </citation>
    <scope>NUCLEOTIDE SEQUENCE [LARGE SCALE GENOMIC DNA]</scope>
    <source>
        <strain evidence="6 7">M46</strain>
    </source>
</reference>
<sequence>MVNILYTFHAFSAGALWLLGTLIFMGVNKTGIRADRWLGTYYFLLACLFTQLFLEGFHIDNEALIHVLELPRWATLPCFYLAVHYMVKPTKPIRYWGLHFVPFLAFLLLSVIYLIPGLFNSHIHPPQLPQWIIFAVKYFFFAQCIFYWLACYRLFKIHQNNIRQLSSYTEKINMIWLKYLLIALLFMIVVRLLALAHFAFNSFAPILYFMGTVALGYATLTQRSIYTVESTDNLIDESDTTEKIKTEERLTEQQVDTLKEKLVQKTTAEKLYLDPGLTLSSLADHIGINPHDLSYIINNGLKKNFYQFINELRTEEAKVLLLSAESKRLDMFGIAISAGFNSRTTFYSSFKKATGITPTEYMKVHGKKLT</sequence>
<feature type="transmembrane region" description="Helical" evidence="4">
    <location>
        <begin position="95"/>
        <end position="119"/>
    </location>
</feature>
<dbReference type="PANTHER" id="PTHR43280:SF29">
    <property type="entry name" value="ARAC-FAMILY TRANSCRIPTIONAL REGULATOR"/>
    <property type="match status" value="1"/>
</dbReference>
<evidence type="ECO:0000256" key="3">
    <source>
        <dbReference type="ARBA" id="ARBA00023163"/>
    </source>
</evidence>
<dbReference type="AlphaFoldDB" id="A0A363P050"/>
<keyword evidence="4" id="KW-0472">Membrane</keyword>
<evidence type="ECO:0000313" key="6">
    <source>
        <dbReference type="EMBL" id="PUV26377.1"/>
    </source>
</evidence>
<dbReference type="Proteomes" id="UP000250831">
    <property type="component" value="Unassembled WGS sequence"/>
</dbReference>
<proteinExistence type="predicted"/>
<evidence type="ECO:0000256" key="1">
    <source>
        <dbReference type="ARBA" id="ARBA00023015"/>
    </source>
</evidence>
<evidence type="ECO:0000256" key="4">
    <source>
        <dbReference type="SAM" id="Phobius"/>
    </source>
</evidence>
<dbReference type="PANTHER" id="PTHR43280">
    <property type="entry name" value="ARAC-FAMILY TRANSCRIPTIONAL REGULATOR"/>
    <property type="match status" value="1"/>
</dbReference>
<feature type="transmembrane region" description="Helical" evidence="4">
    <location>
        <begin position="131"/>
        <end position="155"/>
    </location>
</feature>
<keyword evidence="4" id="KW-0812">Transmembrane</keyword>
<name>A0A363P050_9SPHI</name>
<protein>
    <recommendedName>
        <fullName evidence="5">HTH araC/xylS-type domain-containing protein</fullName>
    </recommendedName>
</protein>
<dbReference type="GO" id="GO:0003700">
    <property type="term" value="F:DNA-binding transcription factor activity"/>
    <property type="evidence" value="ECO:0007669"/>
    <property type="project" value="InterPro"/>
</dbReference>
<feature type="transmembrane region" description="Helical" evidence="4">
    <location>
        <begin position="202"/>
        <end position="220"/>
    </location>
</feature>
<keyword evidence="4" id="KW-1133">Transmembrane helix</keyword>
<keyword evidence="1" id="KW-0805">Transcription regulation</keyword>
<organism evidence="6 7">
    <name type="scientific">Sphingobacterium athyrii</name>
    <dbReference type="NCBI Taxonomy" id="2152717"/>
    <lineage>
        <taxon>Bacteria</taxon>
        <taxon>Pseudomonadati</taxon>
        <taxon>Bacteroidota</taxon>
        <taxon>Sphingobacteriia</taxon>
        <taxon>Sphingobacteriales</taxon>
        <taxon>Sphingobacteriaceae</taxon>
        <taxon>Sphingobacterium</taxon>
    </lineage>
</organism>
<keyword evidence="3" id="KW-0804">Transcription</keyword>
<dbReference type="PROSITE" id="PS00041">
    <property type="entry name" value="HTH_ARAC_FAMILY_1"/>
    <property type="match status" value="1"/>
</dbReference>
<feature type="transmembrane region" description="Helical" evidence="4">
    <location>
        <begin position="6"/>
        <end position="27"/>
    </location>
</feature>
<dbReference type="PROSITE" id="PS01124">
    <property type="entry name" value="HTH_ARAC_FAMILY_2"/>
    <property type="match status" value="1"/>
</dbReference>
<dbReference type="RefSeq" id="WP_108632667.1">
    <property type="nucleotide sequence ID" value="NZ_QCXX01000001.1"/>
</dbReference>
<dbReference type="SMART" id="SM00342">
    <property type="entry name" value="HTH_ARAC"/>
    <property type="match status" value="1"/>
</dbReference>
<dbReference type="SUPFAM" id="SSF46689">
    <property type="entry name" value="Homeodomain-like"/>
    <property type="match status" value="1"/>
</dbReference>
<dbReference type="EMBL" id="QCXX01000001">
    <property type="protein sequence ID" value="PUV26377.1"/>
    <property type="molecule type" value="Genomic_DNA"/>
</dbReference>
<evidence type="ECO:0000259" key="5">
    <source>
        <dbReference type="PROSITE" id="PS01124"/>
    </source>
</evidence>
<feature type="transmembrane region" description="Helical" evidence="4">
    <location>
        <begin position="39"/>
        <end position="57"/>
    </location>
</feature>
<dbReference type="Pfam" id="PF12833">
    <property type="entry name" value="HTH_18"/>
    <property type="match status" value="1"/>
</dbReference>
<dbReference type="InterPro" id="IPR009057">
    <property type="entry name" value="Homeodomain-like_sf"/>
</dbReference>
<keyword evidence="7" id="KW-1185">Reference proteome</keyword>